<evidence type="ECO:0000256" key="4">
    <source>
        <dbReference type="SAM" id="SignalP"/>
    </source>
</evidence>
<proteinExistence type="predicted"/>
<feature type="chain" id="PRO_5002893180" description="alpha-L-rhamnosidase" evidence="4">
    <location>
        <begin position="29"/>
        <end position="1446"/>
    </location>
</feature>
<comment type="caution">
    <text evidence="9">The sequence shown here is derived from an EMBL/GenBank/DDBJ whole genome shotgun (WGS) entry which is preliminary data.</text>
</comment>
<feature type="domain" description="Alpha-L-rhamnosidase C-terminal" evidence="8">
    <location>
        <begin position="1053"/>
        <end position="1127"/>
    </location>
</feature>
<dbReference type="Pfam" id="PF17389">
    <property type="entry name" value="Bac_rhamnosid6H"/>
    <property type="match status" value="1"/>
</dbReference>
<evidence type="ECO:0000313" key="10">
    <source>
        <dbReference type="Proteomes" id="UP000003688"/>
    </source>
</evidence>
<evidence type="ECO:0000313" key="9">
    <source>
        <dbReference type="EMBL" id="EEF61585.1"/>
    </source>
</evidence>
<gene>
    <name evidence="9" type="ORF">Cflav_PD4264</name>
</gene>
<dbReference type="Pfam" id="PF08531">
    <property type="entry name" value="Bac_rhamnosid_N"/>
    <property type="match status" value="1"/>
</dbReference>
<dbReference type="OrthoDB" id="9761045at2"/>
<feature type="signal peptide" evidence="4">
    <location>
        <begin position="1"/>
        <end position="28"/>
    </location>
</feature>
<evidence type="ECO:0000259" key="6">
    <source>
        <dbReference type="Pfam" id="PF08531"/>
    </source>
</evidence>
<dbReference type="PANTHER" id="PTHR33307">
    <property type="entry name" value="ALPHA-RHAMNOSIDASE (EUROFUNG)"/>
    <property type="match status" value="1"/>
</dbReference>
<dbReference type="Pfam" id="PF05592">
    <property type="entry name" value="Bac_rhamnosid"/>
    <property type="match status" value="1"/>
</dbReference>
<dbReference type="Gene3D" id="2.60.420.10">
    <property type="entry name" value="Maltose phosphorylase, domain 3"/>
    <property type="match status" value="1"/>
</dbReference>
<name>B9XF87_PEDPL</name>
<accession>B9XF87</accession>
<dbReference type="InterPro" id="IPR035398">
    <property type="entry name" value="Bac_rhamnosid_C"/>
</dbReference>
<sequence length="1446" mass="154295" precursor="true">MNYSKHFVRTVLCAILFVTSVAGINAQAALPPVNLRCSNRVNPQGIGDVPPRLSWQLQRTGTARGEVQTAYEIQVGSSAGMTDLWNSGKVMSPATLDISYAGQPLTSGQQCYWQVRVYDGGNNVSAWSAPAQWSMGLLSQSDWTGQWVGFDAAYNPTPEQAANNALFNTSGLNWISYPGQTPQNGIYQSSLRKKVILPAGQNITNAIVALYADNSCDVFVNGQQMTNSAARWEATSRINVAPWLHAGTNVLALGATSGDAQESATVIGRLVVQFSSGSISNIPVDTSWKAAQWPTGSWTQTNYDDSAWITPTSGGTPWGTPSLNDLARVPASYLRKNFVVGQSIKRASIYVTALGAYELHINGQKVGNDVLTPGWTEFSKRVYYQTYDVTGMVQAGANSIGAILGDGWYASDVAFKGSRLNYGGTPRFLAQLILELADGSKQTVVSNGSWKASYGPIQFGDLLIGSGYDARQEVPGWDTTNFNDNAWSPVLTGLKATSGGYSNVTTIVRGLVTNNQLNFSVNNTTMGGDPAYGVVKILEINFTLGGTNQTLFFGENATVQIGGGGQTLTINQALYGNSAAFPGLGGLQVQAAVTEPSRCFETLAATNLTLPKPDCYTFDLGQNMVGWVRLNISGGVGDRITVRHGEMLNPDGSIYTANLRGAVATDFYTFGTNGTVVYEPRFTFHGFRYVEIRGLKVPPTLNSVTGIVVHSDMPRTGNFQCSNPQLNQLFSNIIWGQKGNYLETATDCPQRDERLGWTGDTEFFVPTAAYNFDVQSFFRRHLVTLCEDSQHSDGSFAVVAPDMGSGSGGTAWGDAGWICPYNMYRAYGDTNVISEHYAAMQRNGQFDAASASNYVISSLPGDFGDWLNLGGGASSAVMDTAYYAYYAQAMSEMAAAIGKTSDAATYAALHSNIVVAFAGFFNPDGSFKDGSDQTGYALAFTLGLVPDALRAQASQKFADTISEFGGHLATGFIGTPRLLPALHAADRDDLAYGLLLQTTYPSWLYQVNLGATTMWERWDGWTPGGGFQTVIMNSFNHYAFGAVGEYLYSVVGGIKPASPGYQTIRIQPVPRAGLTWANTSYNSTPGLISTAWTNVGGVFNLDMEIPPNTTAEIYLPTSNAGAITESGVLATTSPGVSYLGASNGFAIYAVGSGHYAWFSPLQIPVTPSVLVSTTNQTGNGSGTYIPPWTIVTNGSLIAGQRPSSMSGNFSMEIPGRSVFSLTTSHSLALTQIPGTSGYTTSTNYVTCGNGSGAGSLLVYSLTNSASGYDLTNITVYGGWADNGRDQQAYTISYSTVMAPTNFISLAVVNYNPQIASGIQSATRVVVTSSTGVLATNVAAVKFNFTTPGSENGYCGYAGITMFGTPTQVVVPPATNPTNLLFQVSANSLMLNWPSDHLGWRLQVQTNNLNVGIGTNWFDVAGATTTNQIFFPINPGNGGVFYRLLYP</sequence>
<evidence type="ECO:0000259" key="7">
    <source>
        <dbReference type="Pfam" id="PF17389"/>
    </source>
</evidence>
<dbReference type="InterPro" id="IPR013783">
    <property type="entry name" value="Ig-like_fold"/>
</dbReference>
<comment type="catalytic activity">
    <reaction evidence="1">
        <text>Hydrolysis of terminal non-reducing alpha-L-rhamnose residues in alpha-L-rhamnosides.</text>
        <dbReference type="EC" id="3.2.1.40"/>
    </reaction>
</comment>
<dbReference type="SUPFAM" id="SSF48208">
    <property type="entry name" value="Six-hairpin glycosidases"/>
    <property type="match status" value="1"/>
</dbReference>
<evidence type="ECO:0000256" key="3">
    <source>
        <dbReference type="ARBA" id="ARBA00022801"/>
    </source>
</evidence>
<evidence type="ECO:0000259" key="5">
    <source>
        <dbReference type="Pfam" id="PF05592"/>
    </source>
</evidence>
<evidence type="ECO:0000256" key="2">
    <source>
        <dbReference type="ARBA" id="ARBA00012652"/>
    </source>
</evidence>
<keyword evidence="3" id="KW-0378">Hydrolase</keyword>
<dbReference type="Pfam" id="PF17390">
    <property type="entry name" value="Bac_rhamnosid_C"/>
    <property type="match status" value="1"/>
</dbReference>
<dbReference type="EC" id="3.2.1.40" evidence="2"/>
<dbReference type="GO" id="GO:0030596">
    <property type="term" value="F:alpha-L-rhamnosidase activity"/>
    <property type="evidence" value="ECO:0007669"/>
    <property type="project" value="UniProtKB-EC"/>
</dbReference>
<evidence type="ECO:0000256" key="1">
    <source>
        <dbReference type="ARBA" id="ARBA00001445"/>
    </source>
</evidence>
<evidence type="ECO:0000259" key="8">
    <source>
        <dbReference type="Pfam" id="PF17390"/>
    </source>
</evidence>
<dbReference type="Gene3D" id="1.50.10.10">
    <property type="match status" value="1"/>
</dbReference>
<dbReference type="Gene3D" id="2.60.40.10">
    <property type="entry name" value="Immunoglobulins"/>
    <property type="match status" value="1"/>
</dbReference>
<organism evidence="9 10">
    <name type="scientific">Pedosphaera parvula (strain Ellin514)</name>
    <dbReference type="NCBI Taxonomy" id="320771"/>
    <lineage>
        <taxon>Bacteria</taxon>
        <taxon>Pseudomonadati</taxon>
        <taxon>Verrucomicrobiota</taxon>
        <taxon>Pedosphaerae</taxon>
        <taxon>Pedosphaerales</taxon>
        <taxon>Pedosphaeraceae</taxon>
        <taxon>Pedosphaera</taxon>
    </lineage>
</organism>
<feature type="domain" description="Alpha-L-rhamnosidase six-hairpin glycosidase" evidence="7">
    <location>
        <begin position="715"/>
        <end position="1051"/>
    </location>
</feature>
<keyword evidence="10" id="KW-1185">Reference proteome</keyword>
<protein>
    <recommendedName>
        <fullName evidence="2">alpha-L-rhamnosidase</fullName>
        <ecNumber evidence="2">3.2.1.40</ecNumber>
    </recommendedName>
</protein>
<dbReference type="Gene3D" id="2.60.120.260">
    <property type="entry name" value="Galactose-binding domain-like"/>
    <property type="match status" value="3"/>
</dbReference>
<dbReference type="InterPro" id="IPR008902">
    <property type="entry name" value="Rhamnosid_concanavalin"/>
</dbReference>
<dbReference type="PANTHER" id="PTHR33307:SF6">
    <property type="entry name" value="ALPHA-RHAMNOSIDASE (EUROFUNG)-RELATED"/>
    <property type="match status" value="1"/>
</dbReference>
<dbReference type="InterPro" id="IPR016007">
    <property type="entry name" value="Alpha_rhamnosid"/>
</dbReference>
<dbReference type="Proteomes" id="UP000003688">
    <property type="component" value="Unassembled WGS sequence"/>
</dbReference>
<dbReference type="InterPro" id="IPR012341">
    <property type="entry name" value="6hp_glycosidase-like_sf"/>
</dbReference>
<dbReference type="RefSeq" id="WP_007414477.1">
    <property type="nucleotide sequence ID" value="NZ_ABOX02000009.1"/>
</dbReference>
<dbReference type="InterPro" id="IPR013737">
    <property type="entry name" value="Bac_rhamnosid_N"/>
</dbReference>
<dbReference type="InterPro" id="IPR035396">
    <property type="entry name" value="Bac_rhamnosid6H"/>
</dbReference>
<feature type="domain" description="Bacterial alpha-L-rhamnosidase N-terminal" evidence="6">
    <location>
        <begin position="343"/>
        <end position="491"/>
    </location>
</feature>
<dbReference type="GO" id="GO:0005975">
    <property type="term" value="P:carbohydrate metabolic process"/>
    <property type="evidence" value="ECO:0007669"/>
    <property type="project" value="InterPro"/>
</dbReference>
<feature type="domain" description="Alpha-L-rhamnosidase concanavalin-like" evidence="5">
    <location>
        <begin position="613"/>
        <end position="710"/>
    </location>
</feature>
<dbReference type="Pfam" id="PF25788">
    <property type="entry name" value="Ig_Rha78A_N"/>
    <property type="match status" value="1"/>
</dbReference>
<dbReference type="EMBL" id="ABOX02000009">
    <property type="protein sequence ID" value="EEF61585.1"/>
    <property type="molecule type" value="Genomic_DNA"/>
</dbReference>
<reference evidence="9 10" key="1">
    <citation type="journal article" date="2011" name="J. Bacteriol.">
        <title>Genome sequence of 'Pedosphaera parvula' Ellin514, an aerobic Verrucomicrobial isolate from pasture soil.</title>
        <authorList>
            <person name="Kant R."/>
            <person name="van Passel M.W."/>
            <person name="Sangwan P."/>
            <person name="Palva A."/>
            <person name="Lucas S."/>
            <person name="Copeland A."/>
            <person name="Lapidus A."/>
            <person name="Glavina Del Rio T."/>
            <person name="Dalin E."/>
            <person name="Tice H."/>
            <person name="Bruce D."/>
            <person name="Goodwin L."/>
            <person name="Pitluck S."/>
            <person name="Chertkov O."/>
            <person name="Larimer F.W."/>
            <person name="Land M.L."/>
            <person name="Hauser L."/>
            <person name="Brettin T.S."/>
            <person name="Detter J.C."/>
            <person name="Han S."/>
            <person name="de Vos W.M."/>
            <person name="Janssen P.H."/>
            <person name="Smidt H."/>
        </authorList>
    </citation>
    <scope>NUCLEOTIDE SEQUENCE [LARGE SCALE GENOMIC DNA]</scope>
    <source>
        <strain evidence="9 10">Ellin514</strain>
    </source>
</reference>
<dbReference type="InterPro" id="IPR008928">
    <property type="entry name" value="6-hairpin_glycosidase_sf"/>
</dbReference>
<keyword evidence="4" id="KW-0732">Signal</keyword>
<dbReference type="STRING" id="320771.Cflav_PD4264"/>